<accession>A0A1L3J9C8</accession>
<reference evidence="1 3" key="1">
    <citation type="submission" date="2016-11" db="EMBL/GenBank/DDBJ databases">
        <title>Sphingorhabdus sp. LPB0140, isolated from marine environment.</title>
        <authorList>
            <person name="Kim E."/>
            <person name="Yi H."/>
        </authorList>
    </citation>
    <scope>NUCLEOTIDE SEQUENCE [LARGE SCALE GENOMIC DNA]</scope>
    <source>
        <strain evidence="1 3">LPB0140</strain>
    </source>
</reference>
<evidence type="ECO:0000313" key="3">
    <source>
        <dbReference type="Proteomes" id="UP000242561"/>
    </source>
</evidence>
<name>A0A1L3J9C8_9SPHN</name>
<protein>
    <submittedName>
        <fullName evidence="1">Uncharacterized protein</fullName>
    </submittedName>
</protein>
<keyword evidence="3" id="KW-1185">Reference proteome</keyword>
<dbReference type="AlphaFoldDB" id="A0A1L3J9C8"/>
<sequence>MVAIYAISPDAAGTFAATVANIDGQKVPRNKSIGERLLSGFFVGWLFEIVGLDEGTCGQRLQFPGTSRFRIIGKI</sequence>
<evidence type="ECO:0000313" key="1">
    <source>
        <dbReference type="EMBL" id="APG61718.1"/>
    </source>
</evidence>
<dbReference type="KEGG" id="sphl:LPB140_03285"/>
<evidence type="ECO:0000313" key="2">
    <source>
        <dbReference type="EMBL" id="APG62003.1"/>
    </source>
</evidence>
<organism evidence="1 3">
    <name type="scientific">Sphingorhabdus lutea</name>
    <dbReference type="NCBI Taxonomy" id="1913578"/>
    <lineage>
        <taxon>Bacteria</taxon>
        <taxon>Pseudomonadati</taxon>
        <taxon>Pseudomonadota</taxon>
        <taxon>Alphaproteobacteria</taxon>
        <taxon>Sphingomonadales</taxon>
        <taxon>Sphingomonadaceae</taxon>
        <taxon>Sphingorhabdus</taxon>
    </lineage>
</organism>
<proteinExistence type="predicted"/>
<gene>
    <name evidence="1" type="ORF">LPB140_01470</name>
    <name evidence="2" type="ORF">LPB140_03285</name>
</gene>
<dbReference type="Proteomes" id="UP000242561">
    <property type="component" value="Chromosome"/>
</dbReference>
<dbReference type="EMBL" id="CP018154">
    <property type="protein sequence ID" value="APG61718.1"/>
    <property type="molecule type" value="Genomic_DNA"/>
</dbReference>
<dbReference type="KEGG" id="sphl:LPB140_01470"/>
<dbReference type="EMBL" id="CP018154">
    <property type="protein sequence ID" value="APG62003.1"/>
    <property type="molecule type" value="Genomic_DNA"/>
</dbReference>